<name>A0ABU6R485_9FABA</name>
<feature type="region of interest" description="Disordered" evidence="1">
    <location>
        <begin position="172"/>
        <end position="203"/>
    </location>
</feature>
<dbReference type="EMBL" id="JASCZI010030221">
    <property type="protein sequence ID" value="MED6118820.1"/>
    <property type="molecule type" value="Genomic_DNA"/>
</dbReference>
<dbReference type="Proteomes" id="UP001341840">
    <property type="component" value="Unassembled WGS sequence"/>
</dbReference>
<dbReference type="InterPro" id="IPR044810">
    <property type="entry name" value="WRKY_plant"/>
</dbReference>
<protein>
    <submittedName>
        <fullName evidence="2">WRKY Transcription Factor</fullName>
    </submittedName>
</protein>
<keyword evidence="3" id="KW-1185">Reference proteome</keyword>
<evidence type="ECO:0000313" key="2">
    <source>
        <dbReference type="EMBL" id="MED6118820.1"/>
    </source>
</evidence>
<dbReference type="PANTHER" id="PTHR31429">
    <property type="entry name" value="WRKY TRANSCRIPTION FACTOR 36-RELATED"/>
    <property type="match status" value="1"/>
</dbReference>
<sequence>MSILITTYEGTHNHPLPVGATAMASSAAASFMFLDSSTNFTHHHHPTSSSSSSTFNHPLLLNPNFRSMNPSNDPSKGIVLDLITNEASPSLRFPSFAAPEPRFAWMQNNNNNGGFVMTSANNSFHQKGPRIMEHGEESKKVVDEMTKVSAIASDPKFRVAVAAAITSIMNNKEGHDTSGIGGGSSSSSKWVLDNNSLSKDANS</sequence>
<evidence type="ECO:0000313" key="3">
    <source>
        <dbReference type="Proteomes" id="UP001341840"/>
    </source>
</evidence>
<gene>
    <name evidence="2" type="primary">WRKY9_1</name>
    <name evidence="2" type="ORF">PIB30_006316</name>
</gene>
<organism evidence="2 3">
    <name type="scientific">Stylosanthes scabra</name>
    <dbReference type="NCBI Taxonomy" id="79078"/>
    <lineage>
        <taxon>Eukaryota</taxon>
        <taxon>Viridiplantae</taxon>
        <taxon>Streptophyta</taxon>
        <taxon>Embryophyta</taxon>
        <taxon>Tracheophyta</taxon>
        <taxon>Spermatophyta</taxon>
        <taxon>Magnoliopsida</taxon>
        <taxon>eudicotyledons</taxon>
        <taxon>Gunneridae</taxon>
        <taxon>Pentapetalae</taxon>
        <taxon>rosids</taxon>
        <taxon>fabids</taxon>
        <taxon>Fabales</taxon>
        <taxon>Fabaceae</taxon>
        <taxon>Papilionoideae</taxon>
        <taxon>50 kb inversion clade</taxon>
        <taxon>dalbergioids sensu lato</taxon>
        <taxon>Dalbergieae</taxon>
        <taxon>Pterocarpus clade</taxon>
        <taxon>Stylosanthes</taxon>
    </lineage>
</organism>
<proteinExistence type="predicted"/>
<reference evidence="2 3" key="1">
    <citation type="journal article" date="2023" name="Plants (Basel)">
        <title>Bridging the Gap: Combining Genomics and Transcriptomics Approaches to Understand Stylosanthes scabra, an Orphan Legume from the Brazilian Caatinga.</title>
        <authorList>
            <person name="Ferreira-Neto J.R.C."/>
            <person name="da Silva M.D."/>
            <person name="Binneck E."/>
            <person name="de Melo N.F."/>
            <person name="da Silva R.H."/>
            <person name="de Melo A.L.T.M."/>
            <person name="Pandolfi V."/>
            <person name="Bustamante F.O."/>
            <person name="Brasileiro-Vidal A.C."/>
            <person name="Benko-Iseppon A.M."/>
        </authorList>
    </citation>
    <scope>NUCLEOTIDE SEQUENCE [LARGE SCALE GENOMIC DNA]</scope>
    <source>
        <tissue evidence="2">Leaves</tissue>
    </source>
</reference>
<feature type="compositionally biased region" description="Polar residues" evidence="1">
    <location>
        <begin position="193"/>
        <end position="203"/>
    </location>
</feature>
<evidence type="ECO:0000256" key="1">
    <source>
        <dbReference type="SAM" id="MobiDB-lite"/>
    </source>
</evidence>
<accession>A0ABU6R485</accession>
<dbReference type="PANTHER" id="PTHR31429:SF54">
    <property type="entry name" value="WRKY TRANSCRIPTION FACTOR 9-RELATED"/>
    <property type="match status" value="1"/>
</dbReference>
<comment type="caution">
    <text evidence="2">The sequence shown here is derived from an EMBL/GenBank/DDBJ whole genome shotgun (WGS) entry which is preliminary data.</text>
</comment>